<keyword evidence="1" id="KW-0732">Signal</keyword>
<accession>A0A498SRV3</accession>
<proteinExistence type="predicted"/>
<gene>
    <name evidence="2" type="ORF">NAV_LOCUS9514</name>
</gene>
<protein>
    <submittedName>
        <fullName evidence="2">Uncharacterized protein</fullName>
    </submittedName>
</protein>
<organism evidence="2 3">
    <name type="scientific">Acanthocheilonema viteae</name>
    <name type="common">Filarial nematode worm</name>
    <name type="synonym">Dipetalonema viteae</name>
    <dbReference type="NCBI Taxonomy" id="6277"/>
    <lineage>
        <taxon>Eukaryota</taxon>
        <taxon>Metazoa</taxon>
        <taxon>Ecdysozoa</taxon>
        <taxon>Nematoda</taxon>
        <taxon>Chromadorea</taxon>
        <taxon>Rhabditida</taxon>
        <taxon>Spirurina</taxon>
        <taxon>Spiruromorpha</taxon>
        <taxon>Filarioidea</taxon>
        <taxon>Onchocercidae</taxon>
        <taxon>Acanthocheilonema</taxon>
    </lineage>
</organism>
<keyword evidence="3" id="KW-1185">Reference proteome</keyword>
<name>A0A498SRV3_ACAVI</name>
<dbReference type="AlphaFoldDB" id="A0A498SRV3"/>
<reference evidence="2 3" key="1">
    <citation type="submission" date="2018-08" db="EMBL/GenBank/DDBJ databases">
        <authorList>
            <person name="Laetsch R D."/>
            <person name="Stevens L."/>
            <person name="Kumar S."/>
            <person name="Blaxter L. M."/>
        </authorList>
    </citation>
    <scope>NUCLEOTIDE SEQUENCE [LARGE SCALE GENOMIC DNA]</scope>
</reference>
<evidence type="ECO:0000313" key="2">
    <source>
        <dbReference type="EMBL" id="VBB34723.1"/>
    </source>
</evidence>
<feature type="signal peptide" evidence="1">
    <location>
        <begin position="1"/>
        <end position="16"/>
    </location>
</feature>
<dbReference type="OrthoDB" id="5823757at2759"/>
<dbReference type="EMBL" id="UPTC01003978">
    <property type="protein sequence ID" value="VBB34723.1"/>
    <property type="molecule type" value="Genomic_DNA"/>
</dbReference>
<feature type="chain" id="PRO_5019828024" evidence="1">
    <location>
        <begin position="17"/>
        <end position="92"/>
    </location>
</feature>
<sequence>MAKIIMYLVFFIYCAANPRAGAGAGGAAAQGAAADIITDREVDKFWDSDQLLVTTEVKESTMTSCDKMEDGRLLILEKCSLLFLSNAVNLIK</sequence>
<dbReference type="Proteomes" id="UP000276991">
    <property type="component" value="Unassembled WGS sequence"/>
</dbReference>
<evidence type="ECO:0000256" key="1">
    <source>
        <dbReference type="SAM" id="SignalP"/>
    </source>
</evidence>
<evidence type="ECO:0000313" key="3">
    <source>
        <dbReference type="Proteomes" id="UP000276991"/>
    </source>
</evidence>